<dbReference type="AlphaFoldDB" id="A0A5C1YA01"/>
<dbReference type="EMBL" id="CP043504">
    <property type="protein sequence ID" value="QEO10646.1"/>
    <property type="molecule type" value="Genomic_DNA"/>
</dbReference>
<dbReference type="OrthoDB" id="4828169at2"/>
<keyword evidence="2" id="KW-1185">Reference proteome</keyword>
<name>A0A5C1YA01_9MICO</name>
<gene>
    <name evidence="1" type="ORF">FLP23_11905</name>
</gene>
<organism evidence="1 2">
    <name type="scientific">Protaetiibacter larvae</name>
    <dbReference type="NCBI Taxonomy" id="2592654"/>
    <lineage>
        <taxon>Bacteria</taxon>
        <taxon>Bacillati</taxon>
        <taxon>Actinomycetota</taxon>
        <taxon>Actinomycetes</taxon>
        <taxon>Micrococcales</taxon>
        <taxon>Microbacteriaceae</taxon>
        <taxon>Protaetiibacter</taxon>
    </lineage>
</organism>
<dbReference type="RefSeq" id="WP_149326061.1">
    <property type="nucleotide sequence ID" value="NZ_CP043504.1"/>
</dbReference>
<evidence type="ECO:0000313" key="2">
    <source>
        <dbReference type="Proteomes" id="UP000322159"/>
    </source>
</evidence>
<evidence type="ECO:0000313" key="1">
    <source>
        <dbReference type="EMBL" id="QEO10646.1"/>
    </source>
</evidence>
<proteinExistence type="predicted"/>
<accession>A0A5C1YA01</accession>
<dbReference type="KEGG" id="lyk:FLP23_11905"/>
<sequence length="106" mass="12035">MADLRFDLDRLLRAHYALDFVSTRLVGMGEAYRRLPDAAGHDKLAGALGAFRDAWSVHREDLVTELNFLRDANKAIHDTFTELDQDLENRARQFLDPANLHTPGES</sequence>
<dbReference type="Proteomes" id="UP000322159">
    <property type="component" value="Chromosome"/>
</dbReference>
<reference evidence="1 2" key="1">
    <citation type="submission" date="2019-09" db="EMBL/GenBank/DDBJ databases">
        <title>Genome sequencing of strain KACC 19322.</title>
        <authorList>
            <person name="Heo J."/>
            <person name="Kim S.-J."/>
            <person name="Kim J.-S."/>
            <person name="Hong S.-B."/>
            <person name="Kwon S.-W."/>
        </authorList>
    </citation>
    <scope>NUCLEOTIDE SEQUENCE [LARGE SCALE GENOMIC DNA]</scope>
    <source>
        <strain evidence="1 2">KACC 19322</strain>
    </source>
</reference>
<protein>
    <submittedName>
        <fullName evidence="1">Uncharacterized protein</fullName>
    </submittedName>
</protein>